<sequence>MTAGNTLCLFGLHWFEKEPSEKELIKETGSHKAFWSEGIQKGVKHCVRSGCPATKKVWRTGWVGIGGKGTRWKKVDEEKEAYIDSLPIM</sequence>
<evidence type="ECO:0000313" key="2">
    <source>
        <dbReference type="Proteomes" id="UP000177152"/>
    </source>
</evidence>
<comment type="caution">
    <text evidence="1">The sequence shown here is derived from an EMBL/GenBank/DDBJ whole genome shotgun (WGS) entry which is preliminary data.</text>
</comment>
<dbReference type="Proteomes" id="UP000177152">
    <property type="component" value="Unassembled WGS sequence"/>
</dbReference>
<reference evidence="1 2" key="1">
    <citation type="journal article" date="2016" name="Nat. Commun.">
        <title>Thousands of microbial genomes shed light on interconnected biogeochemical processes in an aquifer system.</title>
        <authorList>
            <person name="Anantharaman K."/>
            <person name="Brown C.T."/>
            <person name="Hug L.A."/>
            <person name="Sharon I."/>
            <person name="Castelle C.J."/>
            <person name="Probst A.J."/>
            <person name="Thomas B.C."/>
            <person name="Singh A."/>
            <person name="Wilkins M.J."/>
            <person name="Karaoz U."/>
            <person name="Brodie E.L."/>
            <person name="Williams K.H."/>
            <person name="Hubbard S.S."/>
            <person name="Banfield J.F."/>
        </authorList>
    </citation>
    <scope>NUCLEOTIDE SEQUENCE [LARGE SCALE GENOMIC DNA]</scope>
</reference>
<proteinExistence type="predicted"/>
<evidence type="ECO:0000313" key="1">
    <source>
        <dbReference type="EMBL" id="OGZ95561.1"/>
    </source>
</evidence>
<dbReference type="AlphaFoldDB" id="A0A1G2KAK8"/>
<protein>
    <submittedName>
        <fullName evidence="1">Uncharacterized protein</fullName>
    </submittedName>
</protein>
<dbReference type="EMBL" id="MHQC01000007">
    <property type="protein sequence ID" value="OGZ95561.1"/>
    <property type="molecule type" value="Genomic_DNA"/>
</dbReference>
<name>A0A1G2KAK8_9BACT</name>
<organism evidence="1 2">
    <name type="scientific">Candidatus Sungbacteria bacterium RIFCSPHIGHO2_01_FULL_47_32</name>
    <dbReference type="NCBI Taxonomy" id="1802264"/>
    <lineage>
        <taxon>Bacteria</taxon>
        <taxon>Candidatus Sungiibacteriota</taxon>
    </lineage>
</organism>
<accession>A0A1G2KAK8</accession>
<gene>
    <name evidence="1" type="ORF">A2633_06510</name>
</gene>